<organism evidence="1">
    <name type="scientific">Timema californicum</name>
    <name type="common">California timema</name>
    <name type="synonym">Walking stick</name>
    <dbReference type="NCBI Taxonomy" id="61474"/>
    <lineage>
        <taxon>Eukaryota</taxon>
        <taxon>Metazoa</taxon>
        <taxon>Ecdysozoa</taxon>
        <taxon>Arthropoda</taxon>
        <taxon>Hexapoda</taxon>
        <taxon>Insecta</taxon>
        <taxon>Pterygota</taxon>
        <taxon>Neoptera</taxon>
        <taxon>Polyneoptera</taxon>
        <taxon>Phasmatodea</taxon>
        <taxon>Timematodea</taxon>
        <taxon>Timematoidea</taxon>
        <taxon>Timematidae</taxon>
        <taxon>Timema</taxon>
    </lineage>
</organism>
<reference evidence="1" key="1">
    <citation type="submission" date="2020-11" db="EMBL/GenBank/DDBJ databases">
        <authorList>
            <person name="Tran Van P."/>
        </authorList>
    </citation>
    <scope>NUCLEOTIDE SEQUENCE</scope>
</reference>
<dbReference type="AlphaFoldDB" id="A0A7R9PBZ5"/>
<protein>
    <submittedName>
        <fullName evidence="1">(California timema) hypothetical protein</fullName>
    </submittedName>
</protein>
<proteinExistence type="predicted"/>
<sequence>MGGGGDTGDDENDEMLPKTFISGFHDEEAVRKMKYSKLGDTDLEVSILGLGGAAYSGLYGSHAFLPIPSYVHMRTTVKLHVAGTVKAHNSIQ</sequence>
<accession>A0A7R9PBZ5</accession>
<name>A0A7R9PBZ5_TIMCA</name>
<gene>
    <name evidence="1" type="ORF">TCMB3V08_LOCUS10073</name>
</gene>
<dbReference type="EMBL" id="OE185723">
    <property type="protein sequence ID" value="CAD7577523.1"/>
    <property type="molecule type" value="Genomic_DNA"/>
</dbReference>
<evidence type="ECO:0000313" key="1">
    <source>
        <dbReference type="EMBL" id="CAD7577523.1"/>
    </source>
</evidence>